<evidence type="ECO:0000313" key="14">
    <source>
        <dbReference type="Proteomes" id="UP001163046"/>
    </source>
</evidence>
<evidence type="ECO:0000256" key="4">
    <source>
        <dbReference type="ARBA" id="ARBA00022692"/>
    </source>
</evidence>
<dbReference type="Gene3D" id="2.60.470.10">
    <property type="entry name" value="Acid-sensing ion channels like domains"/>
    <property type="match status" value="1"/>
</dbReference>
<dbReference type="EMBL" id="MU825881">
    <property type="protein sequence ID" value="KAJ7385275.1"/>
    <property type="molecule type" value="Genomic_DNA"/>
</dbReference>
<keyword evidence="11 12" id="KW-0407">Ion channel</keyword>
<comment type="caution">
    <text evidence="13">The sequence shown here is derived from an EMBL/GenBank/DDBJ whole genome shotgun (WGS) entry which is preliminary data.</text>
</comment>
<dbReference type="PANTHER" id="PTHR11690">
    <property type="entry name" value="AMILORIDE-SENSITIVE SODIUM CHANNEL-RELATED"/>
    <property type="match status" value="1"/>
</dbReference>
<evidence type="ECO:0000256" key="12">
    <source>
        <dbReference type="RuleBase" id="RU000679"/>
    </source>
</evidence>
<reference evidence="13" key="1">
    <citation type="submission" date="2023-01" db="EMBL/GenBank/DDBJ databases">
        <title>Genome assembly of the deep-sea coral Lophelia pertusa.</title>
        <authorList>
            <person name="Herrera S."/>
            <person name="Cordes E."/>
        </authorList>
    </citation>
    <scope>NUCLEOTIDE SEQUENCE</scope>
    <source>
        <strain evidence="13">USNM1676648</strain>
        <tissue evidence="13">Polyp</tissue>
    </source>
</reference>
<dbReference type="AlphaFoldDB" id="A0A9X0D398"/>
<keyword evidence="3 12" id="KW-0894">Sodium channel</keyword>
<keyword evidence="14" id="KW-1185">Reference proteome</keyword>
<keyword evidence="2 12" id="KW-0813">Transport</keyword>
<evidence type="ECO:0000256" key="10">
    <source>
        <dbReference type="ARBA" id="ARBA00023201"/>
    </source>
</evidence>
<dbReference type="OrthoDB" id="6021021at2759"/>
<evidence type="ECO:0000256" key="11">
    <source>
        <dbReference type="ARBA" id="ARBA00023303"/>
    </source>
</evidence>
<dbReference type="GO" id="GO:0015280">
    <property type="term" value="F:ligand-gated sodium channel activity"/>
    <property type="evidence" value="ECO:0007669"/>
    <property type="project" value="TreeGrafter"/>
</dbReference>
<gene>
    <name evidence="13" type="primary">SCNN1D_1</name>
    <name evidence="13" type="ORF">OS493_016346</name>
</gene>
<evidence type="ECO:0000256" key="9">
    <source>
        <dbReference type="ARBA" id="ARBA00023180"/>
    </source>
</evidence>
<evidence type="ECO:0000256" key="5">
    <source>
        <dbReference type="ARBA" id="ARBA00022989"/>
    </source>
</evidence>
<accession>A0A9X0D398</accession>
<dbReference type="PRINTS" id="PR01078">
    <property type="entry name" value="AMINACHANNEL"/>
</dbReference>
<evidence type="ECO:0000256" key="3">
    <source>
        <dbReference type="ARBA" id="ARBA00022461"/>
    </source>
</evidence>
<dbReference type="PANTHER" id="PTHR11690:SF248">
    <property type="entry name" value="PICKPOCKET 17, ISOFORM A"/>
    <property type="match status" value="1"/>
</dbReference>
<keyword evidence="7 12" id="KW-0406">Ion transport</keyword>
<sequence>MMRCMPIFSHHSDFLKFWKRTWNWRYGNCFTFNSGATDDGKRTPILTSTKPGPRYGLTLDLFVNQNEYIPSLSQEAGVRVLLTAQRNIPFPVDEGFTVSPGFATSIGLRKLNIVRVDPFRNGSCYKDEGLEKFSVYGRFKGSRYSVQGCMYSCLARAEIDNCNCTEGKFRLGNQVCTEISEVKCIQELQNRYDNDDLGCSAKCPQPCSQMSFRTSMSNSAWSIPYERQIQAIMLRAGGEFDKIGKSKDLLRQNFLRIKIYFEELNMEKITYSEYYAFENLMSDIGGQLGLWIGVSVITVGEVFKLLVDIIKVLCRKAYLTDVKEVKDISMS</sequence>
<dbReference type="Pfam" id="PF00858">
    <property type="entry name" value="ASC"/>
    <property type="match status" value="1"/>
</dbReference>
<dbReference type="Proteomes" id="UP001163046">
    <property type="component" value="Unassembled WGS sequence"/>
</dbReference>
<evidence type="ECO:0000256" key="7">
    <source>
        <dbReference type="ARBA" id="ARBA00023065"/>
    </source>
</evidence>
<keyword evidence="8" id="KW-0472">Membrane</keyword>
<dbReference type="InterPro" id="IPR001873">
    <property type="entry name" value="ENaC"/>
</dbReference>
<protein>
    <submittedName>
        <fullName evidence="13">Ligand-gated sodium channel</fullName>
    </submittedName>
</protein>
<keyword evidence="9" id="KW-0325">Glycoprotein</keyword>
<dbReference type="Gene3D" id="1.10.287.770">
    <property type="entry name" value="YojJ-like"/>
    <property type="match status" value="1"/>
</dbReference>
<evidence type="ECO:0000256" key="1">
    <source>
        <dbReference type="ARBA" id="ARBA00004141"/>
    </source>
</evidence>
<evidence type="ECO:0000256" key="6">
    <source>
        <dbReference type="ARBA" id="ARBA00023053"/>
    </source>
</evidence>
<evidence type="ECO:0000256" key="8">
    <source>
        <dbReference type="ARBA" id="ARBA00023136"/>
    </source>
</evidence>
<keyword evidence="5" id="KW-1133">Transmembrane helix</keyword>
<keyword evidence="4 12" id="KW-0812">Transmembrane</keyword>
<name>A0A9X0D398_9CNID</name>
<dbReference type="GO" id="GO:0005886">
    <property type="term" value="C:plasma membrane"/>
    <property type="evidence" value="ECO:0007669"/>
    <property type="project" value="TreeGrafter"/>
</dbReference>
<comment type="subcellular location">
    <subcellularLocation>
        <location evidence="1">Membrane</location>
        <topology evidence="1">Multi-pass membrane protein</topology>
    </subcellularLocation>
</comment>
<keyword evidence="6" id="KW-0915">Sodium</keyword>
<organism evidence="13 14">
    <name type="scientific">Desmophyllum pertusum</name>
    <dbReference type="NCBI Taxonomy" id="174260"/>
    <lineage>
        <taxon>Eukaryota</taxon>
        <taxon>Metazoa</taxon>
        <taxon>Cnidaria</taxon>
        <taxon>Anthozoa</taxon>
        <taxon>Hexacorallia</taxon>
        <taxon>Scleractinia</taxon>
        <taxon>Caryophylliina</taxon>
        <taxon>Caryophylliidae</taxon>
        <taxon>Desmophyllum</taxon>
    </lineage>
</organism>
<keyword evidence="10 12" id="KW-0739">Sodium transport</keyword>
<comment type="similarity">
    <text evidence="12">Belongs to the amiloride-sensitive sodium channel (TC 1.A.6) family.</text>
</comment>
<evidence type="ECO:0000256" key="2">
    <source>
        <dbReference type="ARBA" id="ARBA00022448"/>
    </source>
</evidence>
<dbReference type="FunFam" id="1.10.287.770:FF:000001">
    <property type="entry name" value="Acid-sensing ion channel subunit 1"/>
    <property type="match status" value="1"/>
</dbReference>
<evidence type="ECO:0000313" key="13">
    <source>
        <dbReference type="EMBL" id="KAJ7385275.1"/>
    </source>
</evidence>
<proteinExistence type="inferred from homology"/>